<proteinExistence type="predicted"/>
<protein>
    <submittedName>
        <fullName evidence="1">GTP pyrophosphokinase</fullName>
        <ecNumber evidence="1">2.7.6.5</ecNumber>
    </submittedName>
</protein>
<organism evidence="1 2">
    <name type="scientific">Tsukamurella paurometabola</name>
    <name type="common">Corynebacterium paurometabolum</name>
    <dbReference type="NCBI Taxonomy" id="2061"/>
    <lineage>
        <taxon>Bacteria</taxon>
        <taxon>Bacillati</taxon>
        <taxon>Actinomycetota</taxon>
        <taxon>Actinomycetes</taxon>
        <taxon>Mycobacteriales</taxon>
        <taxon>Tsukamurellaceae</taxon>
        <taxon>Tsukamurella</taxon>
    </lineage>
</organism>
<dbReference type="EC" id="2.7.6.5" evidence="1"/>
<accession>A0A3P8K698</accession>
<dbReference type="OrthoDB" id="9802385at2"/>
<evidence type="ECO:0000313" key="2">
    <source>
        <dbReference type="Proteomes" id="UP000271626"/>
    </source>
</evidence>
<keyword evidence="1" id="KW-0418">Kinase</keyword>
<dbReference type="AlphaFoldDB" id="A0A3P8K698"/>
<name>A0A3P8K698_TSUPA</name>
<dbReference type="EMBL" id="LR131273">
    <property type="protein sequence ID" value="VDR40304.1"/>
    <property type="molecule type" value="Genomic_DNA"/>
</dbReference>
<dbReference type="RefSeq" id="WP_126197312.1">
    <property type="nucleotide sequence ID" value="NZ_CP085954.1"/>
</dbReference>
<dbReference type="GO" id="GO:0008728">
    <property type="term" value="F:GTP diphosphokinase activity"/>
    <property type="evidence" value="ECO:0007669"/>
    <property type="project" value="UniProtKB-EC"/>
</dbReference>
<dbReference type="SUPFAM" id="SSF109604">
    <property type="entry name" value="HD-domain/PDEase-like"/>
    <property type="match status" value="1"/>
</dbReference>
<sequence length="146" mass="15207">MTIDTIADSIAAAAHAGQTDKAGNDYITHPRRVAARVTPQTSENRAAALLHDVLEDTPVTAEDLAAAGIPDGVIGAVRLLTRRDDVPSEEYYAAIRTDPIALAVKLADIGDNTDPSRLALLDSATQDRLRAKYAAALAALGVPPGA</sequence>
<dbReference type="Proteomes" id="UP000271626">
    <property type="component" value="Chromosome"/>
</dbReference>
<dbReference type="Pfam" id="PF13328">
    <property type="entry name" value="HD_4"/>
    <property type="match status" value="1"/>
</dbReference>
<evidence type="ECO:0000313" key="1">
    <source>
        <dbReference type="EMBL" id="VDR40304.1"/>
    </source>
</evidence>
<dbReference type="GO" id="GO:0016301">
    <property type="term" value="F:kinase activity"/>
    <property type="evidence" value="ECO:0007669"/>
    <property type="project" value="UniProtKB-KW"/>
</dbReference>
<gene>
    <name evidence="1" type="primary">relA_1</name>
    <name evidence="1" type="ORF">NCTC10741_03461</name>
</gene>
<dbReference type="Gene3D" id="1.10.3210.10">
    <property type="entry name" value="Hypothetical protein af1432"/>
    <property type="match status" value="1"/>
</dbReference>
<keyword evidence="1" id="KW-0808">Transferase</keyword>
<reference evidence="1 2" key="1">
    <citation type="submission" date="2018-12" db="EMBL/GenBank/DDBJ databases">
        <authorList>
            <consortium name="Pathogen Informatics"/>
        </authorList>
    </citation>
    <scope>NUCLEOTIDE SEQUENCE [LARGE SCALE GENOMIC DNA]</scope>
    <source>
        <strain evidence="1 2">NCTC10741</strain>
    </source>
</reference>